<organism evidence="1 2">
    <name type="scientific">Streptomyces demainii</name>
    <dbReference type="NCBI Taxonomy" id="588122"/>
    <lineage>
        <taxon>Bacteria</taxon>
        <taxon>Bacillati</taxon>
        <taxon>Actinomycetota</taxon>
        <taxon>Actinomycetes</taxon>
        <taxon>Kitasatosporales</taxon>
        <taxon>Streptomycetaceae</taxon>
        <taxon>Streptomyces</taxon>
    </lineage>
</organism>
<evidence type="ECO:0000313" key="1">
    <source>
        <dbReference type="EMBL" id="MDP9611782.1"/>
    </source>
</evidence>
<sequence length="34" mass="3740">MTLTPVEKREHGLATSSTGVGLSFARFRYIVEVS</sequence>
<dbReference type="EMBL" id="JAURUE010000001">
    <property type="protein sequence ID" value="MDP9611782.1"/>
    <property type="molecule type" value="Genomic_DNA"/>
</dbReference>
<accession>A0ABT9KWA4</accession>
<evidence type="ECO:0000313" key="2">
    <source>
        <dbReference type="Proteomes" id="UP001234880"/>
    </source>
</evidence>
<keyword evidence="2" id="KW-1185">Reference proteome</keyword>
<name>A0ABT9KWA4_9ACTN</name>
<comment type="caution">
    <text evidence="1">The sequence shown here is derived from an EMBL/GenBank/DDBJ whole genome shotgun (WGS) entry which is preliminary data.</text>
</comment>
<proteinExistence type="predicted"/>
<reference evidence="1 2" key="1">
    <citation type="submission" date="2023-07" db="EMBL/GenBank/DDBJ databases">
        <title>Sequencing the genomes of 1000 actinobacteria strains.</title>
        <authorList>
            <person name="Klenk H.-P."/>
        </authorList>
    </citation>
    <scope>NUCLEOTIDE SEQUENCE [LARGE SCALE GENOMIC DNA]</scope>
    <source>
        <strain evidence="1 2">DSM 41600</strain>
    </source>
</reference>
<gene>
    <name evidence="1" type="ORF">JOF35_004059</name>
</gene>
<protein>
    <submittedName>
        <fullName evidence="1">Uncharacterized protein</fullName>
    </submittedName>
</protein>
<dbReference type="Proteomes" id="UP001234880">
    <property type="component" value="Unassembled WGS sequence"/>
</dbReference>